<dbReference type="SMART" id="SM00291">
    <property type="entry name" value="ZnF_ZZ"/>
    <property type="match status" value="1"/>
</dbReference>
<dbReference type="PROSITE" id="PS50135">
    <property type="entry name" value="ZF_ZZ_2"/>
    <property type="match status" value="1"/>
</dbReference>
<proteinExistence type="predicted"/>
<dbReference type="SUPFAM" id="SSF57850">
    <property type="entry name" value="RING/U-box"/>
    <property type="match status" value="1"/>
</dbReference>
<feature type="compositionally biased region" description="Basic and acidic residues" evidence="5">
    <location>
        <begin position="149"/>
        <end position="158"/>
    </location>
</feature>
<keyword evidence="1" id="KW-0479">Metal-binding</keyword>
<evidence type="ECO:0000259" key="6">
    <source>
        <dbReference type="PROSITE" id="PS50090"/>
    </source>
</evidence>
<dbReference type="InterPro" id="IPR043145">
    <property type="entry name" value="Znf_ZZ_sf"/>
</dbReference>
<gene>
    <name evidence="10" type="primary">LOC116301107</name>
</gene>
<dbReference type="InterPro" id="IPR001005">
    <property type="entry name" value="SANT/Myb"/>
</dbReference>
<dbReference type="InterPro" id="IPR017930">
    <property type="entry name" value="Myb_dom"/>
</dbReference>
<dbReference type="SMART" id="SM00717">
    <property type="entry name" value="SANT"/>
    <property type="match status" value="1"/>
</dbReference>
<evidence type="ECO:0000313" key="9">
    <source>
        <dbReference type="Proteomes" id="UP000515163"/>
    </source>
</evidence>
<dbReference type="PANTHER" id="PTHR22705:SF0">
    <property type="entry name" value="ZZ-TYPE ZINC FINGER-CONTAINING PROTEIN 3"/>
    <property type="match status" value="1"/>
</dbReference>
<dbReference type="Gene3D" id="3.30.60.90">
    <property type="match status" value="1"/>
</dbReference>
<feature type="domain" description="ZZ-type" evidence="7">
    <location>
        <begin position="516"/>
        <end position="576"/>
    </location>
</feature>
<evidence type="ECO:0000256" key="4">
    <source>
        <dbReference type="PROSITE-ProRule" id="PRU00228"/>
    </source>
</evidence>
<evidence type="ECO:0000259" key="8">
    <source>
        <dbReference type="PROSITE" id="PS51294"/>
    </source>
</evidence>
<keyword evidence="9" id="KW-1185">Reference proteome</keyword>
<evidence type="ECO:0000256" key="2">
    <source>
        <dbReference type="ARBA" id="ARBA00022771"/>
    </source>
</evidence>
<evidence type="ECO:0000256" key="3">
    <source>
        <dbReference type="ARBA" id="ARBA00022833"/>
    </source>
</evidence>
<dbReference type="Proteomes" id="UP000515163">
    <property type="component" value="Unplaced"/>
</dbReference>
<dbReference type="PROSITE" id="PS51294">
    <property type="entry name" value="HTH_MYB"/>
    <property type="match status" value="1"/>
</dbReference>
<feature type="domain" description="Myb-like" evidence="6">
    <location>
        <begin position="349"/>
        <end position="398"/>
    </location>
</feature>
<dbReference type="CDD" id="cd00167">
    <property type="entry name" value="SANT"/>
    <property type="match status" value="1"/>
</dbReference>
<evidence type="ECO:0000256" key="1">
    <source>
        <dbReference type="ARBA" id="ARBA00022723"/>
    </source>
</evidence>
<dbReference type="InterPro" id="IPR009057">
    <property type="entry name" value="Homeodomain-like_sf"/>
</dbReference>
<protein>
    <submittedName>
        <fullName evidence="10">ZZ-type zinc finger-containing protein 3-like isoform X1</fullName>
    </submittedName>
</protein>
<dbReference type="InterPro" id="IPR037830">
    <property type="entry name" value="ZZZ3"/>
</dbReference>
<dbReference type="GO" id="GO:0070461">
    <property type="term" value="C:SAGA-type complex"/>
    <property type="evidence" value="ECO:0007669"/>
    <property type="project" value="UniProtKB-ARBA"/>
</dbReference>
<evidence type="ECO:0000313" key="10">
    <source>
        <dbReference type="RefSeq" id="XP_031565971.1"/>
    </source>
</evidence>
<evidence type="ECO:0000256" key="5">
    <source>
        <dbReference type="SAM" id="MobiDB-lite"/>
    </source>
</evidence>
<keyword evidence="3" id="KW-0862">Zinc</keyword>
<accession>A0A6P8IGV1</accession>
<dbReference type="Pfam" id="PF00249">
    <property type="entry name" value="Myb_DNA-binding"/>
    <property type="match status" value="1"/>
</dbReference>
<dbReference type="InParanoid" id="A0A6P8IGV1"/>
<reference evidence="10" key="1">
    <citation type="submission" date="2025-08" db="UniProtKB">
        <authorList>
            <consortium name="RefSeq"/>
        </authorList>
    </citation>
    <scope>IDENTIFICATION</scope>
    <source>
        <tissue evidence="10">Tentacle</tissue>
    </source>
</reference>
<evidence type="ECO:0000259" key="7">
    <source>
        <dbReference type="PROSITE" id="PS50135"/>
    </source>
</evidence>
<sequence length="605" mass="68293">MACVREAIDRCGETFGKELGVEEEEIDIIGITSEKQGDENSRNQLNGKVEEEEKILNYEELLSSKSEEEINQANHCSDKNHSCEAEKNATEIKDKLESNISTTSDSDVNSLKAELTRIDNYTCNDCSSNSSASSSTKSSRRSSISSTDNSKKQNEKQETFVNESGIMGQYSQLSDYEDDDFKSSEPYERFFFESDYLALKDNKHYCLLLQTLVALEAQRIQAIKDLDQLCEEEAKALDDPIEFVEKLQNNEPLDLPAAQNVTKLPNIPWEVYASSIGSLENLSAHPNTRATANHVEKVPQLPSNFANDSASENISPSNRGSEMIFSVSAENNILEESGHSSKLRTFNQPWTTEEQTRLEKLLQIYPQEEVESKRWEKIAKALGNRTPKQVASRTQKYFIKLARAGLPIPGRVPNVPKAGSRLNRRSNHYSTIGFRNSTFFPSYQPRVYMDDNNDDDDDDSSVGFSDDISCLSDDEVIPEELRQTNEYKELLQLKNIKRRKLHHVDQQQQQQTSTVHSGYMCDGCGVSPITGPRWHCQDCPDNKSVDFCSFCIEKGIPESRSHSRHHRLELVSKDSCFFVDGDYVGMSGSTTGYNYLDPNFLPAAN</sequence>
<dbReference type="KEGG" id="aten:116301107"/>
<dbReference type="OrthoDB" id="20473at2759"/>
<dbReference type="RefSeq" id="XP_031565971.1">
    <property type="nucleotide sequence ID" value="XM_031710111.1"/>
</dbReference>
<dbReference type="GeneID" id="116301107"/>
<dbReference type="PANTHER" id="PTHR22705">
    <property type="entry name" value="ZINC FINGER, ZZ DOMAIN CONTAINING 3"/>
    <property type="match status" value="1"/>
</dbReference>
<dbReference type="PROSITE" id="PS50090">
    <property type="entry name" value="MYB_LIKE"/>
    <property type="match status" value="1"/>
</dbReference>
<dbReference type="InterPro" id="IPR000433">
    <property type="entry name" value="Znf_ZZ"/>
</dbReference>
<feature type="domain" description="HTH myb-type" evidence="8">
    <location>
        <begin position="348"/>
        <end position="402"/>
    </location>
</feature>
<dbReference type="FunCoup" id="A0A6P8IGV1">
    <property type="interactions" value="1717"/>
</dbReference>
<dbReference type="Pfam" id="PF00569">
    <property type="entry name" value="ZZ"/>
    <property type="match status" value="1"/>
</dbReference>
<keyword evidence="2 4" id="KW-0863">Zinc-finger</keyword>
<name>A0A6P8IGV1_ACTTE</name>
<dbReference type="AlphaFoldDB" id="A0A6P8IGV1"/>
<organism evidence="9 10">
    <name type="scientific">Actinia tenebrosa</name>
    <name type="common">Australian red waratah sea anemone</name>
    <dbReference type="NCBI Taxonomy" id="6105"/>
    <lineage>
        <taxon>Eukaryota</taxon>
        <taxon>Metazoa</taxon>
        <taxon>Cnidaria</taxon>
        <taxon>Anthozoa</taxon>
        <taxon>Hexacorallia</taxon>
        <taxon>Actiniaria</taxon>
        <taxon>Actiniidae</taxon>
        <taxon>Actinia</taxon>
    </lineage>
</organism>
<feature type="region of interest" description="Disordered" evidence="5">
    <location>
        <begin position="126"/>
        <end position="164"/>
    </location>
</feature>
<dbReference type="GO" id="GO:0008270">
    <property type="term" value="F:zinc ion binding"/>
    <property type="evidence" value="ECO:0007669"/>
    <property type="project" value="UniProtKB-KW"/>
</dbReference>
<dbReference type="SUPFAM" id="SSF46689">
    <property type="entry name" value="Homeodomain-like"/>
    <property type="match status" value="1"/>
</dbReference>
<dbReference type="Gene3D" id="1.10.10.60">
    <property type="entry name" value="Homeodomain-like"/>
    <property type="match status" value="1"/>
</dbReference>
<feature type="compositionally biased region" description="Low complexity" evidence="5">
    <location>
        <begin position="127"/>
        <end position="148"/>
    </location>
</feature>